<dbReference type="InterPro" id="IPR006076">
    <property type="entry name" value="FAD-dep_OxRdtase"/>
</dbReference>
<dbReference type="Gene3D" id="3.50.50.60">
    <property type="entry name" value="FAD/NAD(P)-binding domain"/>
    <property type="match status" value="1"/>
</dbReference>
<dbReference type="GO" id="GO:0016491">
    <property type="term" value="F:oxidoreductase activity"/>
    <property type="evidence" value="ECO:0007669"/>
    <property type="project" value="UniProtKB-KW"/>
</dbReference>
<dbReference type="InterPro" id="IPR036188">
    <property type="entry name" value="FAD/NAD-bd_sf"/>
</dbReference>
<dbReference type="EMBL" id="JBAFUR010000003">
    <property type="protein sequence ID" value="MFG1253541.1"/>
    <property type="molecule type" value="Genomic_DNA"/>
</dbReference>
<feature type="domain" description="FAD dependent oxidoreductase" evidence="3">
    <location>
        <begin position="39"/>
        <end position="390"/>
    </location>
</feature>
<gene>
    <name evidence="4" type="ORF">V5F30_15130</name>
</gene>
<dbReference type="PANTHER" id="PTHR13847:SF275">
    <property type="entry name" value="GAMMA-GLUTAMYLPUTRESCINE OXIDOREDUCTASE"/>
    <property type="match status" value="1"/>
</dbReference>
<feature type="region of interest" description="Disordered" evidence="2">
    <location>
        <begin position="1"/>
        <end position="29"/>
    </location>
</feature>
<accession>A0ABW6ZI98</accession>
<organism evidence="4 5">
    <name type="scientific">Xanthobacter aminoxidans</name>
    <dbReference type="NCBI Taxonomy" id="186280"/>
    <lineage>
        <taxon>Bacteria</taxon>
        <taxon>Pseudomonadati</taxon>
        <taxon>Pseudomonadota</taxon>
        <taxon>Alphaproteobacteria</taxon>
        <taxon>Hyphomicrobiales</taxon>
        <taxon>Xanthobacteraceae</taxon>
        <taxon>Xanthobacter</taxon>
    </lineage>
</organism>
<evidence type="ECO:0000313" key="4">
    <source>
        <dbReference type="EMBL" id="MFG1253541.1"/>
    </source>
</evidence>
<evidence type="ECO:0000313" key="5">
    <source>
        <dbReference type="Proteomes" id="UP001604043"/>
    </source>
</evidence>
<proteinExistence type="predicted"/>
<protein>
    <submittedName>
        <fullName evidence="4">FAD-binding oxidoreductase</fullName>
        <ecNumber evidence="4">1.-.-.-</ecNumber>
    </submittedName>
</protein>
<dbReference type="PANTHER" id="PTHR13847">
    <property type="entry name" value="SARCOSINE DEHYDROGENASE-RELATED"/>
    <property type="match status" value="1"/>
</dbReference>
<evidence type="ECO:0000259" key="3">
    <source>
        <dbReference type="Pfam" id="PF01266"/>
    </source>
</evidence>
<comment type="caution">
    <text evidence="4">The sequence shown here is derived from an EMBL/GenBank/DDBJ whole genome shotgun (WGS) entry which is preliminary data.</text>
</comment>
<name>A0ABW6ZI98_9HYPH</name>
<dbReference type="EC" id="1.-.-.-" evidence="4"/>
<reference evidence="4 5" key="1">
    <citation type="submission" date="2024-02" db="EMBL/GenBank/DDBJ databases">
        <title>Expansion and revision of Xanthobacter and proposal of Roseixanthobacter gen. nov.</title>
        <authorList>
            <person name="Soltysiak M.P.M."/>
            <person name="Jalihal A."/>
            <person name="Ory A."/>
            <person name="Chrisophersen C."/>
            <person name="Lee A.D."/>
            <person name="Boulton J."/>
            <person name="Springer M."/>
        </authorList>
    </citation>
    <scope>NUCLEOTIDE SEQUENCE [LARGE SCALE GENOMIC DNA]</scope>
    <source>
        <strain evidence="4 5">CB5</strain>
    </source>
</reference>
<evidence type="ECO:0000256" key="1">
    <source>
        <dbReference type="ARBA" id="ARBA00023002"/>
    </source>
</evidence>
<dbReference type="Proteomes" id="UP001604043">
    <property type="component" value="Unassembled WGS sequence"/>
</dbReference>
<dbReference type="PRINTS" id="PR00411">
    <property type="entry name" value="PNDRDTASEI"/>
</dbReference>
<sequence length="436" mass="45176">MPPAPGTDPKSHGLWAMTAPPPPETTPLAGDARGDARVDVAVVGAGYTGLAAALRLAGAGARVRVLEAAGIGSGGAGRNVGLVNAGLWVMPDDIVATLGAEKGEGLLSLLGGAPAEVFALVARHAIPCEATPNGTLHCAVGRAGRAEIEARAAQWQARGAPVHLLDADAARTMIGGGRYRGALLDDRAGTIQPLAYARGLARAAMGAGTVLHTASPVRAVEEGAGGWVLCTDGGRLAADWIIVATDAYSFGPWERLAREQVPLPYFNFATPPIPEALRGRILPGRQGIWDTQQVLTSLRYDAAGRLVFGSIGALGGLAGVHDSYARRALARLFPELPPAPFEAGWFGTIGMTDDALPRFRRLARNVVSISGYNGRGIGPGTVFGRLLADLVLGRIRPEEVPLPERDVTVPRWRAAQAAFYAAGSAAAHLVGERAPA</sequence>
<evidence type="ECO:0000256" key="2">
    <source>
        <dbReference type="SAM" id="MobiDB-lite"/>
    </source>
</evidence>
<keyword evidence="5" id="KW-1185">Reference proteome</keyword>
<dbReference type="Gene3D" id="3.30.9.10">
    <property type="entry name" value="D-Amino Acid Oxidase, subunit A, domain 2"/>
    <property type="match status" value="1"/>
</dbReference>
<dbReference type="Pfam" id="PF01266">
    <property type="entry name" value="DAO"/>
    <property type="match status" value="1"/>
</dbReference>
<dbReference type="SUPFAM" id="SSF51905">
    <property type="entry name" value="FAD/NAD(P)-binding domain"/>
    <property type="match status" value="1"/>
</dbReference>
<keyword evidence="1 4" id="KW-0560">Oxidoreductase</keyword>